<organism evidence="1 2">
    <name type="scientific">Bacillus thuringiensis serovar mexicanensis</name>
    <dbReference type="NCBI Taxonomy" id="180868"/>
    <lineage>
        <taxon>Bacteria</taxon>
        <taxon>Bacillati</taxon>
        <taxon>Bacillota</taxon>
        <taxon>Bacilli</taxon>
        <taxon>Bacillales</taxon>
        <taxon>Bacillaceae</taxon>
        <taxon>Bacillus</taxon>
        <taxon>Bacillus cereus group</taxon>
    </lineage>
</organism>
<sequence>MSGSEEFLFAAALNPQLVGPTLPPIPPFTLPMGFLISNYALIENTASIGTITSDKPIPLNINAVSPVGTNISHVAGSPDIILQLGVY</sequence>
<evidence type="ECO:0000313" key="1">
    <source>
        <dbReference type="EMBL" id="OTW43452.1"/>
    </source>
</evidence>
<gene>
    <name evidence="1" type="ORF">BK699_36365</name>
</gene>
<dbReference type="AlphaFoldDB" id="A0A242VWD9"/>
<dbReference type="Proteomes" id="UP000195152">
    <property type="component" value="Unassembled WGS sequence"/>
</dbReference>
<dbReference type="NCBIfam" id="TIGR03720">
    <property type="entry name" value="exospor_lead"/>
    <property type="match status" value="1"/>
</dbReference>
<dbReference type="RefSeq" id="WP_003290401.1">
    <property type="nucleotide sequence ID" value="NZ_NFCF01000124.1"/>
</dbReference>
<reference evidence="1 2" key="1">
    <citation type="submission" date="2016-10" db="EMBL/GenBank/DDBJ databases">
        <title>Comparative genomics of Bacillus thuringiensis reveals a path to pathogens against multiple invertebrate hosts.</title>
        <authorList>
            <person name="Zheng J."/>
            <person name="Gao Q."/>
            <person name="Liu H."/>
            <person name="Peng D."/>
            <person name="Ruan L."/>
            <person name="Sun M."/>
        </authorList>
    </citation>
    <scope>NUCLEOTIDE SEQUENCE [LARGE SCALE GENOMIC DNA]</scope>
    <source>
        <strain evidence="1">BGSC 4AC1</strain>
    </source>
</reference>
<accession>A0A242VWD9</accession>
<comment type="caution">
    <text evidence="1">The sequence shown here is derived from an EMBL/GenBank/DDBJ whole genome shotgun (WGS) entry which is preliminary data.</text>
</comment>
<evidence type="ECO:0000313" key="2">
    <source>
        <dbReference type="Proteomes" id="UP000195152"/>
    </source>
</evidence>
<name>A0A242VWD9_BACTU</name>
<dbReference type="InterPro" id="IPR021201">
    <property type="entry name" value="Leader_pep_exosporium"/>
</dbReference>
<dbReference type="EMBL" id="NFCF01000124">
    <property type="protein sequence ID" value="OTW43452.1"/>
    <property type="molecule type" value="Genomic_DNA"/>
</dbReference>
<evidence type="ECO:0008006" key="3">
    <source>
        <dbReference type="Google" id="ProtNLM"/>
    </source>
</evidence>
<protein>
    <recommendedName>
        <fullName evidence="3">Exosporium leader peptide</fullName>
    </recommendedName>
</protein>
<proteinExistence type="predicted"/>